<evidence type="ECO:0000256" key="2">
    <source>
        <dbReference type="ARBA" id="ARBA00023002"/>
    </source>
</evidence>
<evidence type="ECO:0000259" key="3">
    <source>
        <dbReference type="SMART" id="SM01008"/>
    </source>
</evidence>
<keyword evidence="1" id="KW-0500">Molybdenum</keyword>
<evidence type="ECO:0000313" key="4">
    <source>
        <dbReference type="EMBL" id="SVA40729.1"/>
    </source>
</evidence>
<protein>
    <recommendedName>
        <fullName evidence="3">Aldehyde oxidase/xanthine dehydrogenase a/b hammerhead domain-containing protein</fullName>
    </recommendedName>
</protein>
<dbReference type="PANTHER" id="PTHR11908">
    <property type="entry name" value="XANTHINE DEHYDROGENASE"/>
    <property type="match status" value="1"/>
</dbReference>
<evidence type="ECO:0000256" key="1">
    <source>
        <dbReference type="ARBA" id="ARBA00022505"/>
    </source>
</evidence>
<dbReference type="InterPro" id="IPR016208">
    <property type="entry name" value="Ald_Oxase/xanthine_DH-like"/>
</dbReference>
<dbReference type="GO" id="GO:0016491">
    <property type="term" value="F:oxidoreductase activity"/>
    <property type="evidence" value="ECO:0007669"/>
    <property type="project" value="UniProtKB-KW"/>
</dbReference>
<proteinExistence type="predicted"/>
<dbReference type="PANTHER" id="PTHR11908:SF132">
    <property type="entry name" value="ALDEHYDE OXIDASE 1-RELATED"/>
    <property type="match status" value="1"/>
</dbReference>
<dbReference type="AlphaFoldDB" id="A0A381VK70"/>
<feature type="domain" description="Aldehyde oxidase/xanthine dehydrogenase a/b hammerhead" evidence="3">
    <location>
        <begin position="15"/>
        <end position="122"/>
    </location>
</feature>
<dbReference type="Pfam" id="PF02738">
    <property type="entry name" value="MoCoBD_1"/>
    <property type="match status" value="1"/>
</dbReference>
<sequence>VGTRPVRHDGLEKVNGKARFAADITKPRMIHGLVLRSPHAHAKILSIDTTEAEAMPGVKAVVSASDFPFPKKDEGFPHRSKNLIARDKVRYEGQAVAAVAATTRRQAREAAAKIIVNYQELPNVMTIDEAMAEDATLVHENLITKGSDSKTAKPSNIAERDFYERGDIDVGFAEADFVYEHEFTTESLHQGYIEPHACLADTGKDGRSEIWCSSQGHFMVRSATANMLGWETSRIKVVPAEIGGGFGGKTTIYLEPLAVKLSEKADRPVKMVMSRDEVFKATGPTPGTKIRVKIGAKKSGEITAGKAWLAYQSGAFPGPWGMLGGWCIFACYNIPNVQIEAYEILLNRPVNIAYRAPSAPMAAYPTETVLDQIAKEIDMDPIDLRLLNAVKEGDIQLGDFGGKYPRIGIKETLEAIKNHPNYKIPLGPNQGRGIATGYWFNIAESSSATINLSEDGRAVVMTGSPDIGGSRASMAIMAAEVIGIDVKLIQPVVGDTETVGFTDVTEGSRATYATGIAVVNAAEKIVTKLRERASIMWDCNLEDVEWVDGRAIHKDGKETPMFLPEITAQAKKTGGPLNATGSLETKGQGPAFSTQLCDLEVDPETGRVTILRYTTAQDAGTAIHPSYVEGQMQGGVVQGIGMALNEEYIYNQKGRMENPGFLDYRMPVASDLPMIETIIVEVPNPKHPYGVRGVGEVGIVPPLPAVANAIHDAVGVRLREAPMSPVKVLKALNQKNGTNG</sequence>
<dbReference type="InterPro" id="IPR046867">
    <property type="entry name" value="AldOxase/xan_DH_MoCoBD2"/>
</dbReference>
<dbReference type="GO" id="GO:0005506">
    <property type="term" value="F:iron ion binding"/>
    <property type="evidence" value="ECO:0007669"/>
    <property type="project" value="InterPro"/>
</dbReference>
<reference evidence="4" key="1">
    <citation type="submission" date="2018-05" db="EMBL/GenBank/DDBJ databases">
        <authorList>
            <person name="Lanie J.A."/>
            <person name="Ng W.-L."/>
            <person name="Kazmierczak K.M."/>
            <person name="Andrzejewski T.M."/>
            <person name="Davidsen T.M."/>
            <person name="Wayne K.J."/>
            <person name="Tettelin H."/>
            <person name="Glass J.I."/>
            <person name="Rusch D."/>
            <person name="Podicherti R."/>
            <person name="Tsui H.-C.T."/>
            <person name="Winkler M.E."/>
        </authorList>
    </citation>
    <scope>NUCLEOTIDE SEQUENCE</scope>
</reference>
<dbReference type="Gene3D" id="3.90.1170.50">
    <property type="entry name" value="Aldehyde oxidase/xanthine dehydrogenase, a/b hammerhead"/>
    <property type="match status" value="1"/>
</dbReference>
<feature type="non-terminal residue" evidence="4">
    <location>
        <position position="1"/>
    </location>
</feature>
<dbReference type="EMBL" id="UINC01009066">
    <property type="protein sequence ID" value="SVA40729.1"/>
    <property type="molecule type" value="Genomic_DNA"/>
</dbReference>
<dbReference type="InterPro" id="IPR037165">
    <property type="entry name" value="AldOxase/xan_DH_Mopterin-bd_sf"/>
</dbReference>
<dbReference type="SMART" id="SM01008">
    <property type="entry name" value="Ald_Xan_dh_C"/>
    <property type="match status" value="1"/>
</dbReference>
<dbReference type="InterPro" id="IPR000674">
    <property type="entry name" value="Ald_Oxase/Xan_DH_a/b"/>
</dbReference>
<dbReference type="InterPro" id="IPR036856">
    <property type="entry name" value="Ald_Oxase/Xan_DH_a/b_sf"/>
</dbReference>
<dbReference type="Pfam" id="PF20256">
    <property type="entry name" value="MoCoBD_2"/>
    <property type="match status" value="1"/>
</dbReference>
<organism evidence="4">
    <name type="scientific">marine metagenome</name>
    <dbReference type="NCBI Taxonomy" id="408172"/>
    <lineage>
        <taxon>unclassified sequences</taxon>
        <taxon>metagenomes</taxon>
        <taxon>ecological metagenomes</taxon>
    </lineage>
</organism>
<accession>A0A381VK70</accession>
<dbReference type="Gene3D" id="3.30.365.10">
    <property type="entry name" value="Aldehyde oxidase/xanthine dehydrogenase, molybdopterin binding domain"/>
    <property type="match status" value="4"/>
</dbReference>
<dbReference type="Pfam" id="PF01315">
    <property type="entry name" value="Ald_Xan_dh_C"/>
    <property type="match status" value="1"/>
</dbReference>
<dbReference type="SUPFAM" id="SSF54665">
    <property type="entry name" value="CO dehydrogenase molybdoprotein N-domain-like"/>
    <property type="match status" value="1"/>
</dbReference>
<keyword evidence="2" id="KW-0560">Oxidoreductase</keyword>
<gene>
    <name evidence="4" type="ORF">METZ01_LOCUS93583</name>
</gene>
<dbReference type="SUPFAM" id="SSF56003">
    <property type="entry name" value="Molybdenum cofactor-binding domain"/>
    <property type="match status" value="1"/>
</dbReference>
<name>A0A381VK70_9ZZZZ</name>
<dbReference type="InterPro" id="IPR008274">
    <property type="entry name" value="AldOxase/xan_DH_MoCoBD1"/>
</dbReference>